<dbReference type="GO" id="GO:0009252">
    <property type="term" value="P:peptidoglycan biosynthetic process"/>
    <property type="evidence" value="ECO:0007669"/>
    <property type="project" value="TreeGrafter"/>
</dbReference>
<keyword evidence="5 7" id="KW-0460">Magnesium</keyword>
<evidence type="ECO:0000259" key="9">
    <source>
        <dbReference type="Pfam" id="PF02878"/>
    </source>
</evidence>
<dbReference type="SUPFAM" id="SSF53738">
    <property type="entry name" value="Phosphoglucomutase, first 3 domains"/>
    <property type="match status" value="3"/>
</dbReference>
<dbReference type="InterPro" id="IPR036900">
    <property type="entry name" value="A-D-PHexomutase_C_sf"/>
</dbReference>
<dbReference type="GO" id="GO:0004615">
    <property type="term" value="F:phosphomannomutase activity"/>
    <property type="evidence" value="ECO:0007669"/>
    <property type="project" value="TreeGrafter"/>
</dbReference>
<evidence type="ECO:0000256" key="3">
    <source>
        <dbReference type="ARBA" id="ARBA00022553"/>
    </source>
</evidence>
<dbReference type="InterPro" id="IPR005843">
    <property type="entry name" value="A-D-PHexomutase_C"/>
</dbReference>
<dbReference type="Pfam" id="PF00408">
    <property type="entry name" value="PGM_PMM_IV"/>
    <property type="match status" value="1"/>
</dbReference>
<dbReference type="PANTHER" id="PTHR42946">
    <property type="entry name" value="PHOSPHOHEXOSE MUTASE"/>
    <property type="match status" value="1"/>
</dbReference>
<dbReference type="Gene3D" id="3.40.120.10">
    <property type="entry name" value="Alpha-D-Glucose-1,6-Bisphosphate, subunit A, domain 3"/>
    <property type="match status" value="3"/>
</dbReference>
<evidence type="ECO:0000256" key="4">
    <source>
        <dbReference type="ARBA" id="ARBA00022723"/>
    </source>
</evidence>
<keyword evidence="13" id="KW-1185">Reference proteome</keyword>
<gene>
    <name evidence="12" type="primary">glmM</name>
    <name evidence="12" type="ORF">UC8_03420</name>
</gene>
<organism evidence="12 13">
    <name type="scientific">Roseimaritima ulvae</name>
    <dbReference type="NCBI Taxonomy" id="980254"/>
    <lineage>
        <taxon>Bacteria</taxon>
        <taxon>Pseudomonadati</taxon>
        <taxon>Planctomycetota</taxon>
        <taxon>Planctomycetia</taxon>
        <taxon>Pirellulales</taxon>
        <taxon>Pirellulaceae</taxon>
        <taxon>Roseimaritima</taxon>
    </lineage>
</organism>
<reference evidence="12 13" key="1">
    <citation type="submission" date="2019-08" db="EMBL/GenBank/DDBJ databases">
        <title>Deep-cultivation of Planctomycetes and their phenomic and genomic characterization uncovers novel biology.</title>
        <authorList>
            <person name="Wiegand S."/>
            <person name="Jogler M."/>
            <person name="Boedeker C."/>
            <person name="Pinto D."/>
            <person name="Vollmers J."/>
            <person name="Rivas-Marin E."/>
            <person name="Kohn T."/>
            <person name="Peeters S.H."/>
            <person name="Heuer A."/>
            <person name="Rast P."/>
            <person name="Oberbeckmann S."/>
            <person name="Bunk B."/>
            <person name="Jeske O."/>
            <person name="Meyerdierks A."/>
            <person name="Storesund J.E."/>
            <person name="Kallscheuer N."/>
            <person name="Luecker S."/>
            <person name="Lage O.M."/>
            <person name="Pohl T."/>
            <person name="Merkel B.J."/>
            <person name="Hornburger P."/>
            <person name="Mueller R.-W."/>
            <person name="Bruemmer F."/>
            <person name="Labrenz M."/>
            <person name="Spormann A.M."/>
            <person name="Op den Camp H."/>
            <person name="Overmann J."/>
            <person name="Amann R."/>
            <person name="Jetten M.S.M."/>
            <person name="Mascher T."/>
            <person name="Medema M.H."/>
            <person name="Devos D.P."/>
            <person name="Kaster A.-K."/>
            <person name="Ovreas L."/>
            <person name="Rohde M."/>
            <person name="Galperin M.Y."/>
            <person name="Jogler C."/>
        </authorList>
    </citation>
    <scope>NUCLEOTIDE SEQUENCE [LARGE SCALE GENOMIC DNA]</scope>
    <source>
        <strain evidence="12 13">UC8</strain>
    </source>
</reference>
<evidence type="ECO:0000259" key="11">
    <source>
        <dbReference type="Pfam" id="PF02880"/>
    </source>
</evidence>
<keyword evidence="4 7" id="KW-0479">Metal-binding</keyword>
<dbReference type="KEGG" id="rul:UC8_03420"/>
<dbReference type="RefSeq" id="WP_068134506.1">
    <property type="nucleotide sequence ID" value="NZ_CP042914.1"/>
</dbReference>
<evidence type="ECO:0000256" key="6">
    <source>
        <dbReference type="ARBA" id="ARBA00023235"/>
    </source>
</evidence>
<keyword evidence="6 12" id="KW-0413">Isomerase</keyword>
<feature type="domain" description="Alpha-D-phosphohexomutase C-terminal" evidence="8">
    <location>
        <begin position="378"/>
        <end position="441"/>
    </location>
</feature>
<evidence type="ECO:0000313" key="12">
    <source>
        <dbReference type="EMBL" id="QEG38385.1"/>
    </source>
</evidence>
<comment type="cofactor">
    <cofactor evidence="1">
        <name>Mg(2+)</name>
        <dbReference type="ChEBI" id="CHEBI:18420"/>
    </cofactor>
</comment>
<dbReference type="InterPro" id="IPR005846">
    <property type="entry name" value="A-D-PHexomutase_a/b/a-III"/>
</dbReference>
<sequence length="451" mass="47643">MSKLIISVSGLRGIVGETLDPLVVARYAAAFSANAPAGKIIVARDGRATGPVLRDCLTGALRAAGRDVIDADVAATPTVGVLVRHLQAAGAVQISASHNPPPYNGIKLFGADGRVLDARQGATIRDAYFNDDPQWVSHDQLGSLQTEADPHTPHLAKVLDTVDVAAIRQRNFRVLLDSNHGAGGLLGKRLLAELGCDVVAVGETPDGLFEHTPEPTAANLQDIAARVREANCDVGFCQDPDADRLALIDADGRYIGEEFTLALCVQRALQHAETTGAMVINCASSAMSEHLGKQAGVEVYRSAVGEANVADLMIAKGAAYGGEGNGGPIDPRVGYVRDSFVGMAQILDLMQSSERTLAQLADAMPRYAIHKTTATVANDKLPQVLDAIAGDMNDGQQDRQDGLRIAWDDAWLLVRGSNTEPIVRLIAEAGQPDQAAELCQRASKIVAQVTM</sequence>
<dbReference type="Pfam" id="PF02880">
    <property type="entry name" value="PGM_PMM_III"/>
    <property type="match status" value="1"/>
</dbReference>
<dbReference type="AlphaFoldDB" id="A0A5B9QLH9"/>
<evidence type="ECO:0000313" key="13">
    <source>
        <dbReference type="Proteomes" id="UP000325286"/>
    </source>
</evidence>
<dbReference type="EC" id="5.4.2.10" evidence="12"/>
<evidence type="ECO:0000259" key="10">
    <source>
        <dbReference type="Pfam" id="PF02879"/>
    </source>
</evidence>
<dbReference type="InterPro" id="IPR005841">
    <property type="entry name" value="Alpha-D-phosphohexomutase_SF"/>
</dbReference>
<dbReference type="PROSITE" id="PS00710">
    <property type="entry name" value="PGM_PMM"/>
    <property type="match status" value="1"/>
</dbReference>
<protein>
    <submittedName>
        <fullName evidence="12">Phosphoglucosamine mutase</fullName>
        <ecNumber evidence="12">5.4.2.10</ecNumber>
    </submittedName>
</protein>
<dbReference type="GO" id="GO:0008966">
    <property type="term" value="F:phosphoglucosamine mutase activity"/>
    <property type="evidence" value="ECO:0007669"/>
    <property type="project" value="UniProtKB-EC"/>
</dbReference>
<dbReference type="OrthoDB" id="9806956at2"/>
<comment type="similarity">
    <text evidence="2 7">Belongs to the phosphohexose mutase family.</text>
</comment>
<accession>A0A5B9QLH9</accession>
<evidence type="ECO:0000256" key="2">
    <source>
        <dbReference type="ARBA" id="ARBA00010231"/>
    </source>
</evidence>
<dbReference type="InterPro" id="IPR016066">
    <property type="entry name" value="A-D-PHexomutase_CS"/>
</dbReference>
<evidence type="ECO:0000256" key="7">
    <source>
        <dbReference type="RuleBase" id="RU004326"/>
    </source>
</evidence>
<dbReference type="Proteomes" id="UP000325286">
    <property type="component" value="Chromosome"/>
</dbReference>
<dbReference type="PANTHER" id="PTHR42946:SF1">
    <property type="entry name" value="PHOSPHOGLUCOMUTASE (ALPHA-D-GLUCOSE-1,6-BISPHOSPHATE-DEPENDENT)"/>
    <property type="match status" value="1"/>
</dbReference>
<dbReference type="PRINTS" id="PR00509">
    <property type="entry name" value="PGMPMM"/>
</dbReference>
<feature type="domain" description="Alpha-D-phosphohexomutase alpha/beta/alpha" evidence="11">
    <location>
        <begin position="260"/>
        <end position="367"/>
    </location>
</feature>
<feature type="domain" description="Alpha-D-phosphohexomutase alpha/beta/alpha" evidence="9">
    <location>
        <begin position="8"/>
        <end position="132"/>
    </location>
</feature>
<dbReference type="NCBIfam" id="TIGR03990">
    <property type="entry name" value="Arch_GlmM"/>
    <property type="match status" value="1"/>
</dbReference>
<dbReference type="SUPFAM" id="SSF55957">
    <property type="entry name" value="Phosphoglucomutase, C-terminal domain"/>
    <property type="match status" value="1"/>
</dbReference>
<dbReference type="InterPro" id="IPR016055">
    <property type="entry name" value="A-D-PHexomutase_a/b/a-I/II/III"/>
</dbReference>
<evidence type="ECO:0000256" key="5">
    <source>
        <dbReference type="ARBA" id="ARBA00022842"/>
    </source>
</evidence>
<dbReference type="GO" id="GO:0005975">
    <property type="term" value="P:carbohydrate metabolic process"/>
    <property type="evidence" value="ECO:0007669"/>
    <property type="project" value="InterPro"/>
</dbReference>
<dbReference type="GO" id="GO:0006048">
    <property type="term" value="P:UDP-N-acetylglucosamine biosynthetic process"/>
    <property type="evidence" value="ECO:0007669"/>
    <property type="project" value="TreeGrafter"/>
</dbReference>
<feature type="domain" description="Alpha-D-phosphohexomutase alpha/beta/alpha" evidence="10">
    <location>
        <begin position="154"/>
        <end position="252"/>
    </location>
</feature>
<proteinExistence type="inferred from homology"/>
<dbReference type="InterPro" id="IPR024086">
    <property type="entry name" value="GlmM_arc-type"/>
</dbReference>
<dbReference type="EMBL" id="CP042914">
    <property type="protein sequence ID" value="QEG38385.1"/>
    <property type="molecule type" value="Genomic_DNA"/>
</dbReference>
<dbReference type="Pfam" id="PF02878">
    <property type="entry name" value="PGM_PMM_I"/>
    <property type="match status" value="1"/>
</dbReference>
<dbReference type="InterPro" id="IPR050060">
    <property type="entry name" value="Phosphoglucosamine_mutase"/>
</dbReference>
<evidence type="ECO:0000259" key="8">
    <source>
        <dbReference type="Pfam" id="PF00408"/>
    </source>
</evidence>
<evidence type="ECO:0000256" key="1">
    <source>
        <dbReference type="ARBA" id="ARBA00001946"/>
    </source>
</evidence>
<keyword evidence="3" id="KW-0597">Phosphoprotein</keyword>
<dbReference type="Pfam" id="PF02879">
    <property type="entry name" value="PGM_PMM_II"/>
    <property type="match status" value="1"/>
</dbReference>
<dbReference type="GO" id="GO:0000287">
    <property type="term" value="F:magnesium ion binding"/>
    <property type="evidence" value="ECO:0007669"/>
    <property type="project" value="InterPro"/>
</dbReference>
<dbReference type="InterPro" id="IPR005845">
    <property type="entry name" value="A-D-PHexomutase_a/b/a-II"/>
</dbReference>
<name>A0A5B9QLH9_9BACT</name>
<dbReference type="Gene3D" id="3.30.310.50">
    <property type="entry name" value="Alpha-D-phosphohexomutase, C-terminal domain"/>
    <property type="match status" value="1"/>
</dbReference>
<dbReference type="GO" id="GO:0005829">
    <property type="term" value="C:cytosol"/>
    <property type="evidence" value="ECO:0007669"/>
    <property type="project" value="TreeGrafter"/>
</dbReference>
<dbReference type="InterPro" id="IPR005844">
    <property type="entry name" value="A-D-PHexomutase_a/b/a-I"/>
</dbReference>